<dbReference type="SMART" id="SM01134">
    <property type="entry name" value="DeoRC"/>
    <property type="match status" value="1"/>
</dbReference>
<keyword evidence="1" id="KW-0805">Transcription regulation</keyword>
<keyword evidence="2" id="KW-0238">DNA-binding</keyword>
<dbReference type="EMBL" id="SLXJ01000002">
    <property type="protein sequence ID" value="TCP18522.1"/>
    <property type="molecule type" value="Genomic_DNA"/>
</dbReference>
<dbReference type="InterPro" id="IPR014036">
    <property type="entry name" value="DeoR-like_C"/>
</dbReference>
<comment type="caution">
    <text evidence="5">The sequence shown here is derived from an EMBL/GenBank/DDBJ whole genome shotgun (WGS) entry which is preliminary data.</text>
</comment>
<dbReference type="SUPFAM" id="SSF46785">
    <property type="entry name" value="Winged helix' DNA-binding domain"/>
    <property type="match status" value="1"/>
</dbReference>
<dbReference type="PANTHER" id="PTHR30363">
    <property type="entry name" value="HTH-TYPE TRANSCRIPTIONAL REGULATOR SRLR-RELATED"/>
    <property type="match status" value="1"/>
</dbReference>
<dbReference type="InterPro" id="IPR036390">
    <property type="entry name" value="WH_DNA-bd_sf"/>
</dbReference>
<dbReference type="InterPro" id="IPR001034">
    <property type="entry name" value="DeoR_HTH"/>
</dbReference>
<evidence type="ECO:0000256" key="3">
    <source>
        <dbReference type="ARBA" id="ARBA00023163"/>
    </source>
</evidence>
<dbReference type="GO" id="GO:0003677">
    <property type="term" value="F:DNA binding"/>
    <property type="evidence" value="ECO:0007669"/>
    <property type="project" value="UniProtKB-KW"/>
</dbReference>
<keyword evidence="3" id="KW-0804">Transcription</keyword>
<dbReference type="PANTHER" id="PTHR30363:SF58">
    <property type="entry name" value="REGULATORY PROTEIN, DEOR FAMILY"/>
    <property type="match status" value="1"/>
</dbReference>
<sequence length="254" mass="28195">MIPIERQQQLIQFIHNNGYASINELAKRFNVSHMTIRRDIQKLEKEGKVASISGGVQSIERLSEEPAHNIKSQLFHQQKWAIGSAAARIIPQNSTIYLDAGTTTLEIAYQIADREDLLVITNDFAIAYFLCHSSKAKLIHIGGSVCKENLSTTGSLAAQCLKNISIDIAFISTSSWNLKGLTTPDENKIPVKKAIIEASHKNILVTDSSKYGRLATFFVYPLTVFDQIFCDNNLAENAREAITAMNIQLSLSEV</sequence>
<dbReference type="Gene3D" id="1.10.10.10">
    <property type="entry name" value="Winged helix-like DNA-binding domain superfamily/Winged helix DNA-binding domain"/>
    <property type="match status" value="1"/>
</dbReference>
<feature type="domain" description="HTH deoR-type" evidence="4">
    <location>
        <begin position="3"/>
        <end position="58"/>
    </location>
</feature>
<dbReference type="SMART" id="SM00420">
    <property type="entry name" value="HTH_DEOR"/>
    <property type="match status" value="1"/>
</dbReference>
<organism evidence="5 6">
    <name type="scientific">Nicoletella semolina</name>
    <dbReference type="NCBI Taxonomy" id="271160"/>
    <lineage>
        <taxon>Bacteria</taxon>
        <taxon>Pseudomonadati</taxon>
        <taxon>Pseudomonadota</taxon>
        <taxon>Gammaproteobacteria</taxon>
        <taxon>Pasteurellales</taxon>
        <taxon>Pasteurellaceae</taxon>
        <taxon>Nicoletella</taxon>
    </lineage>
</organism>
<dbReference type="OrthoDB" id="5685843at2"/>
<dbReference type="PRINTS" id="PR00037">
    <property type="entry name" value="HTHLACR"/>
</dbReference>
<dbReference type="PROSITE" id="PS51000">
    <property type="entry name" value="HTH_DEOR_2"/>
    <property type="match status" value="1"/>
</dbReference>
<dbReference type="PROSITE" id="PS00894">
    <property type="entry name" value="HTH_DEOR_1"/>
    <property type="match status" value="1"/>
</dbReference>
<evidence type="ECO:0000256" key="1">
    <source>
        <dbReference type="ARBA" id="ARBA00023015"/>
    </source>
</evidence>
<dbReference type="InterPro" id="IPR037171">
    <property type="entry name" value="NagB/RpiA_transferase-like"/>
</dbReference>
<dbReference type="GO" id="GO:0003700">
    <property type="term" value="F:DNA-binding transcription factor activity"/>
    <property type="evidence" value="ECO:0007669"/>
    <property type="project" value="InterPro"/>
</dbReference>
<dbReference type="Pfam" id="PF00455">
    <property type="entry name" value="DeoRC"/>
    <property type="match status" value="1"/>
</dbReference>
<dbReference type="InterPro" id="IPR036388">
    <property type="entry name" value="WH-like_DNA-bd_sf"/>
</dbReference>
<proteinExistence type="predicted"/>
<dbReference type="RefSeq" id="WP_132500765.1">
    <property type="nucleotide sequence ID" value="NZ_LVXA01000001.1"/>
</dbReference>
<evidence type="ECO:0000313" key="6">
    <source>
        <dbReference type="Proteomes" id="UP000295537"/>
    </source>
</evidence>
<protein>
    <submittedName>
        <fullName evidence="5">DeoR family transcriptional regulator</fullName>
    </submittedName>
</protein>
<evidence type="ECO:0000256" key="2">
    <source>
        <dbReference type="ARBA" id="ARBA00023125"/>
    </source>
</evidence>
<evidence type="ECO:0000259" key="4">
    <source>
        <dbReference type="PROSITE" id="PS51000"/>
    </source>
</evidence>
<keyword evidence="6" id="KW-1185">Reference proteome</keyword>
<gene>
    <name evidence="5" type="ORF">EV693_102202</name>
</gene>
<name>A0A4R2NBZ2_9PAST</name>
<evidence type="ECO:0000313" key="5">
    <source>
        <dbReference type="EMBL" id="TCP18522.1"/>
    </source>
</evidence>
<accession>A0A4R2NBZ2</accession>
<dbReference type="InterPro" id="IPR018356">
    <property type="entry name" value="Tscrpt_reg_HTH_DeoR_CS"/>
</dbReference>
<dbReference type="SUPFAM" id="SSF100950">
    <property type="entry name" value="NagB/RpiA/CoA transferase-like"/>
    <property type="match status" value="1"/>
</dbReference>
<dbReference type="Pfam" id="PF08220">
    <property type="entry name" value="HTH_DeoR"/>
    <property type="match status" value="1"/>
</dbReference>
<dbReference type="Proteomes" id="UP000295537">
    <property type="component" value="Unassembled WGS sequence"/>
</dbReference>
<dbReference type="InterPro" id="IPR050313">
    <property type="entry name" value="Carb_Metab_HTH_regulators"/>
</dbReference>
<dbReference type="Gene3D" id="3.40.50.1360">
    <property type="match status" value="1"/>
</dbReference>
<dbReference type="AlphaFoldDB" id="A0A4R2NBZ2"/>
<reference evidence="5 6" key="1">
    <citation type="submission" date="2019-03" db="EMBL/GenBank/DDBJ databases">
        <title>Genomic Encyclopedia of Type Strains, Phase IV (KMG-IV): sequencing the most valuable type-strain genomes for metagenomic binning, comparative biology and taxonomic classification.</title>
        <authorList>
            <person name="Goeker M."/>
        </authorList>
    </citation>
    <scope>NUCLEOTIDE SEQUENCE [LARGE SCALE GENOMIC DNA]</scope>
    <source>
        <strain evidence="5 6">DSM 16380</strain>
    </source>
</reference>